<dbReference type="AlphaFoldDB" id="A0A2K2G231"/>
<feature type="region of interest" description="Disordered" evidence="1">
    <location>
        <begin position="161"/>
        <end position="185"/>
    </location>
</feature>
<dbReference type="OrthoDB" id="9784724at2"/>
<reference evidence="2 3" key="1">
    <citation type="submission" date="2016-05" db="EMBL/GenBank/DDBJ databases">
        <title>Complete genome sequence of Novosphingobium guangzhouense SA925(T).</title>
        <authorList>
            <person name="Sha S."/>
        </authorList>
    </citation>
    <scope>NUCLEOTIDE SEQUENCE [LARGE SCALE GENOMIC DNA]</scope>
    <source>
        <strain evidence="2 3">SA925</strain>
    </source>
</reference>
<accession>A0A2K2G231</accession>
<evidence type="ECO:0000313" key="2">
    <source>
        <dbReference type="EMBL" id="PNU05096.1"/>
    </source>
</evidence>
<gene>
    <name evidence="2" type="ORF">A8V01_04545</name>
</gene>
<organism evidence="2 3">
    <name type="scientific">Novosphingobium guangzhouense</name>
    <dbReference type="NCBI Taxonomy" id="1850347"/>
    <lineage>
        <taxon>Bacteria</taxon>
        <taxon>Pseudomonadati</taxon>
        <taxon>Pseudomonadota</taxon>
        <taxon>Alphaproteobacteria</taxon>
        <taxon>Sphingomonadales</taxon>
        <taxon>Sphingomonadaceae</taxon>
        <taxon>Novosphingobium</taxon>
    </lineage>
</organism>
<proteinExistence type="predicted"/>
<dbReference type="EMBL" id="LYMM01000029">
    <property type="protein sequence ID" value="PNU05096.1"/>
    <property type="molecule type" value="Genomic_DNA"/>
</dbReference>
<name>A0A2K2G231_9SPHN</name>
<comment type="caution">
    <text evidence="2">The sequence shown here is derived from an EMBL/GenBank/DDBJ whole genome shotgun (WGS) entry which is preliminary data.</text>
</comment>
<dbReference type="Proteomes" id="UP000236327">
    <property type="component" value="Unassembled WGS sequence"/>
</dbReference>
<keyword evidence="3" id="KW-1185">Reference proteome</keyword>
<dbReference type="RefSeq" id="WP_103095759.1">
    <property type="nucleotide sequence ID" value="NZ_LYMM01000029.1"/>
</dbReference>
<evidence type="ECO:0000256" key="1">
    <source>
        <dbReference type="SAM" id="MobiDB-lite"/>
    </source>
</evidence>
<protein>
    <submittedName>
        <fullName evidence="2">Uncharacterized protein</fullName>
    </submittedName>
</protein>
<sequence>MDVIVKYLRPNPKTGILEFRRTFPARLLPHVRDDSGKKISEVKRTLGVRVFDAGRDGSTYRELNELFERLAWKAGKAATGTFDAITKPLIAYFAEKVRSEGLELDEDVRFLRETIDVKTRRAKGLREACEADLKECRQLRALPDIDGMISSWKGVALELTQAHDRPRSPCSPRSGSGSRGRRVLRVPAGRRRRHVALLDGVPRSRAGLMP</sequence>
<evidence type="ECO:0000313" key="3">
    <source>
        <dbReference type="Proteomes" id="UP000236327"/>
    </source>
</evidence>